<dbReference type="AlphaFoldDB" id="A0AA41YYU1"/>
<reference evidence="1" key="2">
    <citation type="submission" date="2022-10" db="EMBL/GenBank/DDBJ databases">
        <authorList>
            <person name="Trinh H.N."/>
        </authorList>
    </citation>
    <scope>NUCLEOTIDE SEQUENCE</scope>
    <source>
        <strain evidence="1">RN2-1</strain>
    </source>
</reference>
<name>A0AA41YYU1_9PROT</name>
<comment type="caution">
    <text evidence="1">The sequence shown here is derived from an EMBL/GenBank/DDBJ whole genome shotgun (WGS) entry which is preliminary data.</text>
</comment>
<dbReference type="Proteomes" id="UP001165679">
    <property type="component" value="Unassembled WGS sequence"/>
</dbReference>
<evidence type="ECO:0000313" key="1">
    <source>
        <dbReference type="EMBL" id="MCW3477747.1"/>
    </source>
</evidence>
<sequence length="175" mass="18373">MLLLPLAVILFTGDDARLSPVEQAIVALPIAGDADADAGATTSPLGVGGRLPASFSMPLYANSARAEALRISMRGDDAATPGDGMDFLGSEFATLHPRSRAGEGGLIGHIQLMYSTPMALDLSATIFQEFCNAQPGDPFFDADVATLPIAPRLREALTRFIPTAANITFCPRLAR</sequence>
<accession>A0AA41YYU1</accession>
<gene>
    <name evidence="1" type="ORF">OL599_24655</name>
</gene>
<protein>
    <submittedName>
        <fullName evidence="1">Uncharacterized protein</fullName>
    </submittedName>
</protein>
<reference evidence="1" key="1">
    <citation type="submission" date="2022-09" db="EMBL/GenBank/DDBJ databases">
        <title>Rhodovastum sp. nov. RN2-1 isolated from soil in Seongnam, South Korea.</title>
        <authorList>
            <person name="Le N.T."/>
        </authorList>
    </citation>
    <scope>NUCLEOTIDE SEQUENCE</scope>
    <source>
        <strain evidence="1">RN2-1</strain>
    </source>
</reference>
<dbReference type="RefSeq" id="WP_264716714.1">
    <property type="nucleotide sequence ID" value="NZ_JAPDNT010000049.1"/>
</dbReference>
<dbReference type="EMBL" id="JAPDNT010000049">
    <property type="protein sequence ID" value="MCW3477747.1"/>
    <property type="molecule type" value="Genomic_DNA"/>
</dbReference>
<organism evidence="1 2">
    <name type="scientific">Limobrevibacterium gyesilva</name>
    <dbReference type="NCBI Taxonomy" id="2991712"/>
    <lineage>
        <taxon>Bacteria</taxon>
        <taxon>Pseudomonadati</taxon>
        <taxon>Pseudomonadota</taxon>
        <taxon>Alphaproteobacteria</taxon>
        <taxon>Acetobacterales</taxon>
        <taxon>Acetobacteraceae</taxon>
        <taxon>Limobrevibacterium</taxon>
    </lineage>
</organism>
<keyword evidence="2" id="KW-1185">Reference proteome</keyword>
<proteinExistence type="predicted"/>
<evidence type="ECO:0000313" key="2">
    <source>
        <dbReference type="Proteomes" id="UP001165679"/>
    </source>
</evidence>